<evidence type="ECO:0000256" key="3">
    <source>
        <dbReference type="ARBA" id="ARBA00022679"/>
    </source>
</evidence>
<dbReference type="InterPro" id="IPR030373">
    <property type="entry name" value="PABS_CS"/>
</dbReference>
<feature type="domain" description="PABS" evidence="10">
    <location>
        <begin position="12"/>
        <end position="247"/>
    </location>
</feature>
<reference evidence="11" key="1">
    <citation type="submission" date="2013-11" db="EMBL/GenBank/DDBJ databases">
        <title>Comparative genomics of Ignicoccus.</title>
        <authorList>
            <person name="Podar M."/>
        </authorList>
    </citation>
    <scope>NUCLEOTIDE SEQUENCE</scope>
    <source>
        <strain evidence="11">DSM 13166</strain>
    </source>
</reference>
<evidence type="ECO:0000256" key="7">
    <source>
        <dbReference type="PROSITE-ProRule" id="PRU00354"/>
    </source>
</evidence>
<feature type="binding site" evidence="6">
    <location>
        <position position="72"/>
    </location>
    <ligand>
        <name>spermidine</name>
        <dbReference type="ChEBI" id="CHEBI:57834"/>
    </ligand>
</feature>
<feature type="binding site" evidence="6">
    <location>
        <position position="115"/>
    </location>
    <ligand>
        <name>S-methyl-5'-thioadenosine</name>
        <dbReference type="ChEBI" id="CHEBI:17509"/>
    </ligand>
</feature>
<name>A0A977KA99_9CREN</name>
<dbReference type="GO" id="GO:0004766">
    <property type="term" value="F:spermidine synthase activity"/>
    <property type="evidence" value="ECO:0007669"/>
    <property type="project" value="UniProtKB-UniRule"/>
</dbReference>
<evidence type="ECO:0000256" key="4">
    <source>
        <dbReference type="ARBA" id="ARBA00023115"/>
    </source>
</evidence>
<dbReference type="InterPro" id="IPR030374">
    <property type="entry name" value="PABS"/>
</dbReference>
<dbReference type="InterPro" id="IPR029063">
    <property type="entry name" value="SAM-dependent_MTases_sf"/>
</dbReference>
<comment type="catalytic activity">
    <reaction evidence="6 9">
        <text>S-adenosyl 3-(methylsulfanyl)propylamine + putrescine = S-methyl-5'-thioadenosine + spermidine + H(+)</text>
        <dbReference type="Rhea" id="RHEA:12721"/>
        <dbReference type="ChEBI" id="CHEBI:15378"/>
        <dbReference type="ChEBI" id="CHEBI:17509"/>
        <dbReference type="ChEBI" id="CHEBI:57443"/>
        <dbReference type="ChEBI" id="CHEBI:57834"/>
        <dbReference type="ChEBI" id="CHEBI:326268"/>
        <dbReference type="EC" id="2.5.1.16"/>
    </reaction>
</comment>
<evidence type="ECO:0000256" key="9">
    <source>
        <dbReference type="RuleBase" id="RU003837"/>
    </source>
</evidence>
<comment type="caution">
    <text evidence="6">Lacks conserved residue(s) required for the propagation of feature annotation.</text>
</comment>
<keyword evidence="4 6" id="KW-0620">Polyamine biosynthesis</keyword>
<dbReference type="PANTHER" id="PTHR43317">
    <property type="entry name" value="THERMOSPERMINE SYNTHASE ACAULIS5"/>
    <property type="match status" value="1"/>
</dbReference>
<dbReference type="PROSITE" id="PS01330">
    <property type="entry name" value="PABS_1"/>
    <property type="match status" value="1"/>
</dbReference>
<comment type="similarity">
    <text evidence="1 6 8">Belongs to the spermidine/spermine synthase family.</text>
</comment>
<dbReference type="NCBIfam" id="TIGR00417">
    <property type="entry name" value="speE"/>
    <property type="match status" value="1"/>
</dbReference>
<dbReference type="HAMAP" id="MF_00198">
    <property type="entry name" value="Spermidine_synth"/>
    <property type="match status" value="1"/>
</dbReference>
<dbReference type="GO" id="GO:0008295">
    <property type="term" value="P:spermidine biosynthetic process"/>
    <property type="evidence" value="ECO:0007669"/>
    <property type="project" value="UniProtKB-UniRule"/>
</dbReference>
<dbReference type="Pfam" id="PF01564">
    <property type="entry name" value="Spermine_synth"/>
    <property type="match status" value="1"/>
</dbReference>
<comment type="catalytic activity">
    <reaction evidence="5">
        <text>S-adenosyl 3-(methylsulfanyl)propylamine + spermidine = thermospermine + S-methyl-5'-thioadenosine + H(+)</text>
        <dbReference type="Rhea" id="RHEA:30515"/>
        <dbReference type="ChEBI" id="CHEBI:15378"/>
        <dbReference type="ChEBI" id="CHEBI:17509"/>
        <dbReference type="ChEBI" id="CHEBI:57443"/>
        <dbReference type="ChEBI" id="CHEBI:57834"/>
        <dbReference type="ChEBI" id="CHEBI:59903"/>
        <dbReference type="EC" id="2.5.1.79"/>
    </reaction>
</comment>
<protein>
    <recommendedName>
        <fullName evidence="6">Polyamine aminopropyltransferase</fullName>
    </recommendedName>
    <alternativeName>
        <fullName evidence="6">Putrescine aminopropyltransferase</fullName>
        <shortName evidence="6">PAPT</shortName>
    </alternativeName>
    <alternativeName>
        <fullName evidence="6">Spermidine synthase</fullName>
        <shortName evidence="6">SPDS</shortName>
        <shortName evidence="6">SPDSY</shortName>
        <ecNumber evidence="6">2.5.1.16</ecNumber>
    </alternativeName>
</protein>
<dbReference type="PROSITE" id="PS51006">
    <property type="entry name" value="PABS_2"/>
    <property type="match status" value="1"/>
</dbReference>
<evidence type="ECO:0000256" key="8">
    <source>
        <dbReference type="RuleBase" id="RU003836"/>
    </source>
</evidence>
<dbReference type="EC" id="2.5.1.16" evidence="6"/>
<keyword evidence="2" id="KW-0963">Cytoplasm</keyword>
<feature type="binding site" evidence="6">
    <location>
        <begin position="147"/>
        <end position="148"/>
    </location>
    <ligand>
        <name>S-methyl-5'-thioadenosine</name>
        <dbReference type="ChEBI" id="CHEBI:17509"/>
    </ligand>
</feature>
<evidence type="ECO:0000256" key="5">
    <source>
        <dbReference type="ARBA" id="ARBA00048874"/>
    </source>
</evidence>
<keyword evidence="3 6" id="KW-0808">Transferase</keyword>
<evidence type="ECO:0000256" key="1">
    <source>
        <dbReference type="ARBA" id="ARBA00007867"/>
    </source>
</evidence>
<feature type="binding site" evidence="6">
    <location>
        <position position="175"/>
    </location>
    <ligand>
        <name>S-methyl-5'-thioadenosine</name>
        <dbReference type="ChEBI" id="CHEBI:17509"/>
    </ligand>
</feature>
<gene>
    <name evidence="6" type="primary">speE</name>
    <name evidence="11" type="ORF">IPA_03145</name>
</gene>
<dbReference type="FunFam" id="3.40.50.150:FF:000088">
    <property type="entry name" value="Polyamine aminopropyltransferase"/>
    <property type="match status" value="1"/>
</dbReference>
<evidence type="ECO:0000259" key="10">
    <source>
        <dbReference type="PROSITE" id="PS51006"/>
    </source>
</evidence>
<organism evidence="11 12">
    <name type="scientific">Ignicoccus pacificus DSM 13166</name>
    <dbReference type="NCBI Taxonomy" id="940294"/>
    <lineage>
        <taxon>Archaea</taxon>
        <taxon>Thermoproteota</taxon>
        <taxon>Thermoprotei</taxon>
        <taxon>Desulfurococcales</taxon>
        <taxon>Desulfurococcaceae</taxon>
        <taxon>Ignicoccus</taxon>
    </lineage>
</organism>
<dbReference type="Pfam" id="PF17284">
    <property type="entry name" value="Spermine_synt_N"/>
    <property type="match status" value="1"/>
</dbReference>
<dbReference type="NCBIfam" id="NF002010">
    <property type="entry name" value="PRK00811.1"/>
    <property type="match status" value="1"/>
</dbReference>
<sequence>METVYNVPLKTFNWFVEIQTPCSAHMHGIVKMLYSGRSKYQEIVVAELCNVGKALVLDGKIQSSLYDEWIYHESLVHPVMLAHPNPKRVAVIGGGEGATIREVLKHDVEEVVMVDLDEEVIKVAKEYLPEWHQGAFDDPRTKLVIQDGRKFLEELEPGSFDVIILDLVDPTEGAPAAKLYTKEFYQLVKRALKDNGIMVTQATSTSYTLKMFTVIYRTVKEVFENAGGYHSFVQAFDATWGFVWGSDKLDPSKLSSEEIDKLIKERIKGELKYYDGTTHLGMFALPKHVRKAMEEETVVSTDEKPFLLEI</sequence>
<evidence type="ECO:0000313" key="12">
    <source>
        <dbReference type="Proteomes" id="UP001063698"/>
    </source>
</evidence>
<dbReference type="Proteomes" id="UP001063698">
    <property type="component" value="Chromosome"/>
</dbReference>
<dbReference type="GO" id="GO:0010487">
    <property type="term" value="F:thermospermine synthase activity"/>
    <property type="evidence" value="ECO:0007669"/>
    <property type="project" value="UniProtKB-EC"/>
</dbReference>
<feature type="binding site" evidence="6">
    <location>
        <position position="96"/>
    </location>
    <ligand>
        <name>spermidine</name>
        <dbReference type="ChEBI" id="CHEBI:57834"/>
    </ligand>
</feature>
<dbReference type="CDD" id="cd02440">
    <property type="entry name" value="AdoMet_MTases"/>
    <property type="match status" value="1"/>
</dbReference>
<dbReference type="InterPro" id="IPR037163">
    <property type="entry name" value="Spermidine_synt_N_sf"/>
</dbReference>
<comment type="pathway">
    <text evidence="6">Amine and polyamine biosynthesis; spermidine biosynthesis; spermidine from putrescine: step 1/1.</text>
</comment>
<dbReference type="PANTHER" id="PTHR43317:SF1">
    <property type="entry name" value="THERMOSPERMINE SYNTHASE ACAULIS5"/>
    <property type="match status" value="1"/>
</dbReference>
<dbReference type="KEGG" id="ipc:IPA_03145"/>
<comment type="subunit">
    <text evidence="6">Homodimer or homotetramer.</text>
</comment>
<dbReference type="AlphaFoldDB" id="A0A977KA99"/>
<dbReference type="InterPro" id="IPR035246">
    <property type="entry name" value="Spermidine_synt_N"/>
</dbReference>
<dbReference type="EMBL" id="CP006868">
    <property type="protein sequence ID" value="UXD21343.1"/>
    <property type="molecule type" value="Genomic_DNA"/>
</dbReference>
<keyword evidence="12" id="KW-1185">Reference proteome</keyword>
<evidence type="ECO:0000313" key="11">
    <source>
        <dbReference type="EMBL" id="UXD21343.1"/>
    </source>
</evidence>
<feature type="active site" description="Proton acceptor" evidence="6 7">
    <location>
        <position position="166"/>
    </location>
</feature>
<dbReference type="Gene3D" id="3.40.50.150">
    <property type="entry name" value="Vaccinia Virus protein VP39"/>
    <property type="match status" value="1"/>
</dbReference>
<dbReference type="NCBIfam" id="NF037959">
    <property type="entry name" value="MFS_SpdSyn"/>
    <property type="match status" value="1"/>
</dbReference>
<evidence type="ECO:0000256" key="2">
    <source>
        <dbReference type="ARBA" id="ARBA00022490"/>
    </source>
</evidence>
<dbReference type="GO" id="GO:0050314">
    <property type="term" value="F:sym-norspermidine synthase activity"/>
    <property type="evidence" value="ECO:0007669"/>
    <property type="project" value="UniProtKB-ARBA"/>
</dbReference>
<proteinExistence type="inferred from homology"/>
<keyword evidence="6 9" id="KW-0745">Spermidine biosynthesis</keyword>
<dbReference type="InterPro" id="IPR001045">
    <property type="entry name" value="Spermi_synthase"/>
</dbReference>
<comment type="function">
    <text evidence="6">Catalyzes the irreversible transfer of a propylamine group from the amino donor S-adenosylmethioninamine (decarboxy-AdoMet) to putrescine (1,4-diaminobutane) to yield spermidine.</text>
</comment>
<evidence type="ECO:0000256" key="6">
    <source>
        <dbReference type="HAMAP-Rule" id="MF_00198"/>
    </source>
</evidence>
<feature type="binding site" evidence="6">
    <location>
        <position position="41"/>
    </location>
    <ligand>
        <name>S-methyl-5'-thioadenosine</name>
        <dbReference type="ChEBI" id="CHEBI:17509"/>
    </ligand>
</feature>
<accession>A0A977KA99</accession>
<dbReference type="Gene3D" id="2.30.140.10">
    <property type="entry name" value="Spermidine synthase, tetramerisation domain"/>
    <property type="match status" value="1"/>
</dbReference>
<dbReference type="SUPFAM" id="SSF53335">
    <property type="entry name" value="S-adenosyl-L-methionine-dependent methyltransferases"/>
    <property type="match status" value="1"/>
</dbReference>